<dbReference type="AlphaFoldDB" id="A0A8S1VMQ6"/>
<evidence type="ECO:0000313" key="4">
    <source>
        <dbReference type="EMBL" id="CAD8176006.1"/>
    </source>
</evidence>
<organism evidence="4 5">
    <name type="scientific">Paramecium octaurelia</name>
    <dbReference type="NCBI Taxonomy" id="43137"/>
    <lineage>
        <taxon>Eukaryota</taxon>
        <taxon>Sar</taxon>
        <taxon>Alveolata</taxon>
        <taxon>Ciliophora</taxon>
        <taxon>Intramacronucleata</taxon>
        <taxon>Oligohymenophorea</taxon>
        <taxon>Peniculida</taxon>
        <taxon>Parameciidae</taxon>
        <taxon>Paramecium</taxon>
    </lineage>
</organism>
<accession>A0A8S1VMQ6</accession>
<sequence>MDEETQTQTSPNFRTLTNVYDALLEDLITPSDILSKNQSNKFNRMQNNIIDLKRILNENNQE</sequence>
<name>A0A8S1VMQ6_PAROT</name>
<keyword evidence="3" id="KW-0687">Ribonucleoprotein</keyword>
<dbReference type="EMBL" id="CAJJDP010000065">
    <property type="protein sequence ID" value="CAD8176006.1"/>
    <property type="molecule type" value="Genomic_DNA"/>
</dbReference>
<reference evidence="4" key="1">
    <citation type="submission" date="2021-01" db="EMBL/GenBank/DDBJ databases">
        <authorList>
            <consortium name="Genoscope - CEA"/>
            <person name="William W."/>
        </authorList>
    </citation>
    <scope>NUCLEOTIDE SEQUENCE</scope>
</reference>
<evidence type="ECO:0000313" key="5">
    <source>
        <dbReference type="Proteomes" id="UP000683925"/>
    </source>
</evidence>
<dbReference type="GO" id="GO:0005840">
    <property type="term" value="C:ribosome"/>
    <property type="evidence" value="ECO:0007669"/>
    <property type="project" value="UniProtKB-KW"/>
</dbReference>
<dbReference type="InterPro" id="IPR000554">
    <property type="entry name" value="Ribosomal_eS7"/>
</dbReference>
<evidence type="ECO:0000256" key="3">
    <source>
        <dbReference type="ARBA" id="ARBA00023274"/>
    </source>
</evidence>
<dbReference type="GO" id="GO:0006412">
    <property type="term" value="P:translation"/>
    <property type="evidence" value="ECO:0007669"/>
    <property type="project" value="InterPro"/>
</dbReference>
<protein>
    <submittedName>
        <fullName evidence="4">Uncharacterized protein</fullName>
    </submittedName>
</protein>
<evidence type="ECO:0000256" key="1">
    <source>
        <dbReference type="ARBA" id="ARBA00007820"/>
    </source>
</evidence>
<dbReference type="Pfam" id="PF01251">
    <property type="entry name" value="Ribosomal_S7e"/>
    <property type="match status" value="1"/>
</dbReference>
<keyword evidence="5" id="KW-1185">Reference proteome</keyword>
<comment type="similarity">
    <text evidence="1">Belongs to the eukaryotic ribosomal protein eS7 family.</text>
</comment>
<keyword evidence="2" id="KW-0689">Ribosomal protein</keyword>
<dbReference type="OrthoDB" id="1724687at2759"/>
<proteinExistence type="inferred from homology"/>
<dbReference type="GO" id="GO:0003735">
    <property type="term" value="F:structural constituent of ribosome"/>
    <property type="evidence" value="ECO:0007669"/>
    <property type="project" value="InterPro"/>
</dbReference>
<evidence type="ECO:0000256" key="2">
    <source>
        <dbReference type="ARBA" id="ARBA00022980"/>
    </source>
</evidence>
<comment type="caution">
    <text evidence="4">The sequence shown here is derived from an EMBL/GenBank/DDBJ whole genome shotgun (WGS) entry which is preliminary data.</text>
</comment>
<dbReference type="Proteomes" id="UP000683925">
    <property type="component" value="Unassembled WGS sequence"/>
</dbReference>
<dbReference type="GO" id="GO:1990904">
    <property type="term" value="C:ribonucleoprotein complex"/>
    <property type="evidence" value="ECO:0007669"/>
    <property type="project" value="UniProtKB-KW"/>
</dbReference>
<gene>
    <name evidence="4" type="ORF">POCTA_138.1.T0660171</name>
</gene>